<proteinExistence type="predicted"/>
<sequence length="53" mass="6165">PVSLEAFNFRDKIETQLAIIKEKEGRCNQLNDLIDDELQELENIVFEMKGLVD</sequence>
<dbReference type="AlphaFoldDB" id="X1SQM2"/>
<feature type="non-terminal residue" evidence="1">
    <location>
        <position position="1"/>
    </location>
</feature>
<accession>X1SQM2</accession>
<reference evidence="1" key="1">
    <citation type="journal article" date="2014" name="Front. Microbiol.">
        <title>High frequency of phylogenetically diverse reductive dehalogenase-homologous genes in deep subseafloor sedimentary metagenomes.</title>
        <authorList>
            <person name="Kawai M."/>
            <person name="Futagami T."/>
            <person name="Toyoda A."/>
            <person name="Takaki Y."/>
            <person name="Nishi S."/>
            <person name="Hori S."/>
            <person name="Arai W."/>
            <person name="Tsubouchi T."/>
            <person name="Morono Y."/>
            <person name="Uchiyama I."/>
            <person name="Ito T."/>
            <person name="Fujiyama A."/>
            <person name="Inagaki F."/>
            <person name="Takami H."/>
        </authorList>
    </citation>
    <scope>NUCLEOTIDE SEQUENCE</scope>
    <source>
        <strain evidence="1">Expedition CK06-06</strain>
    </source>
</reference>
<name>X1SQM2_9ZZZZ</name>
<dbReference type="EMBL" id="BARW01022081">
    <property type="protein sequence ID" value="GAI95382.1"/>
    <property type="molecule type" value="Genomic_DNA"/>
</dbReference>
<protein>
    <submittedName>
        <fullName evidence="1">Uncharacterized protein</fullName>
    </submittedName>
</protein>
<comment type="caution">
    <text evidence="1">The sequence shown here is derived from an EMBL/GenBank/DDBJ whole genome shotgun (WGS) entry which is preliminary data.</text>
</comment>
<gene>
    <name evidence="1" type="ORF">S12H4_36960</name>
</gene>
<evidence type="ECO:0000313" key="1">
    <source>
        <dbReference type="EMBL" id="GAI95382.1"/>
    </source>
</evidence>
<organism evidence="1">
    <name type="scientific">marine sediment metagenome</name>
    <dbReference type="NCBI Taxonomy" id="412755"/>
    <lineage>
        <taxon>unclassified sequences</taxon>
        <taxon>metagenomes</taxon>
        <taxon>ecological metagenomes</taxon>
    </lineage>
</organism>